<dbReference type="OrthoDB" id="2765619at2"/>
<dbReference type="EMBL" id="CP002955">
    <property type="protein sequence ID" value="AEL27078.1"/>
    <property type="molecule type" value="Genomic_DNA"/>
</dbReference>
<dbReference type="HOGENOM" id="CLU_397242_0_0_10"/>
<keyword evidence="2" id="KW-1185">Reference proteome</keyword>
<dbReference type="RefSeq" id="WP_014021368.1">
    <property type="nucleotide sequence ID" value="NC_015914.1"/>
</dbReference>
<dbReference type="AlphaFoldDB" id="G0IV87"/>
<protein>
    <submittedName>
        <fullName evidence="1">Uncharacterized protein</fullName>
    </submittedName>
</protein>
<reference evidence="2" key="1">
    <citation type="submission" date="2011-07" db="EMBL/GenBank/DDBJ databases">
        <title>The complete genome of Cyclobacterium marinum DSM 745.</title>
        <authorList>
            <person name="Lucas S."/>
            <person name="Han J."/>
            <person name="Lapidus A."/>
            <person name="Bruce D."/>
            <person name="Goodwin L."/>
            <person name="Pitluck S."/>
            <person name="Peters L."/>
            <person name="Kyrpides N."/>
            <person name="Mavromatis K."/>
            <person name="Ivanova N."/>
            <person name="Ovchinnikova G."/>
            <person name="Chertkov O."/>
            <person name="Detter J.C."/>
            <person name="Tapia R."/>
            <person name="Han C."/>
            <person name="Land M."/>
            <person name="Hauser L."/>
            <person name="Markowitz V."/>
            <person name="Cheng J.-F."/>
            <person name="Hugenholtz P."/>
            <person name="Woyke T."/>
            <person name="Wu D."/>
            <person name="Tindall B."/>
            <person name="Schuetze A."/>
            <person name="Brambilla E."/>
            <person name="Klenk H.-P."/>
            <person name="Eisen J.A."/>
        </authorList>
    </citation>
    <scope>NUCLEOTIDE SEQUENCE [LARGE SCALE GENOMIC DNA]</scope>
    <source>
        <strain evidence="2">ATCC 25205 / DSM 745 / LMG 13164 / NCIMB 1802</strain>
    </source>
</reference>
<dbReference type="SUPFAM" id="SSF48208">
    <property type="entry name" value="Six-hairpin glycosidases"/>
    <property type="match status" value="1"/>
</dbReference>
<organism evidence="1 2">
    <name type="scientific">Cyclobacterium marinum (strain ATCC 25205 / DSM 745 / LMG 13164 / NCIMB 1802)</name>
    <name type="common">Flectobacillus marinus</name>
    <dbReference type="NCBI Taxonomy" id="880070"/>
    <lineage>
        <taxon>Bacteria</taxon>
        <taxon>Pseudomonadati</taxon>
        <taxon>Bacteroidota</taxon>
        <taxon>Cytophagia</taxon>
        <taxon>Cytophagales</taxon>
        <taxon>Cyclobacteriaceae</taxon>
        <taxon>Cyclobacterium</taxon>
    </lineage>
</organism>
<dbReference type="GO" id="GO:0005975">
    <property type="term" value="P:carbohydrate metabolic process"/>
    <property type="evidence" value="ECO:0007669"/>
    <property type="project" value="InterPro"/>
</dbReference>
<dbReference type="eggNOG" id="ENOG502Z90X">
    <property type="taxonomic scope" value="Bacteria"/>
</dbReference>
<gene>
    <name evidence="1" type="ordered locus">Cycma_3355</name>
</gene>
<dbReference type="Proteomes" id="UP000001635">
    <property type="component" value="Chromosome"/>
</dbReference>
<proteinExistence type="predicted"/>
<accession>G0IV87</accession>
<dbReference type="PROSITE" id="PS51257">
    <property type="entry name" value="PROKAR_LIPOPROTEIN"/>
    <property type="match status" value="1"/>
</dbReference>
<dbReference type="InterPro" id="IPR008928">
    <property type="entry name" value="6-hairpin_glycosidase_sf"/>
</dbReference>
<evidence type="ECO:0000313" key="2">
    <source>
        <dbReference type="Proteomes" id="UP000001635"/>
    </source>
</evidence>
<evidence type="ECO:0000313" key="1">
    <source>
        <dbReference type="EMBL" id="AEL27078.1"/>
    </source>
</evidence>
<name>G0IV87_CYCMS</name>
<sequence length="711" mass="81412">MDRHWFFIVLLIVITSCTSVSKEKIHIVGSQNTDLFQWLKGEGYDLGFYSDVMQAIEEMDNGEALLVLSTEYPKNRVEIPDKFFSLVEEKNIKYYIEYPEDFEGFESNGEVLKTRLERAVVVSDKFGEGLNPMNILGINDCHVISTEASDPLMVVAKVAGLDSAVYGLEGVPAYPLLINNDESFIALSKLSDFARGRFGPEAHWQALWAHIINKITLQDRQFSFDTWPRVVEPSFGAKETISRKDKINSVKKGVDWFEKGKFYIAKEWKEYWLKYQGDGTNPIGPPVPEEFQSGDGSEGLLEGHSSNIFFDGTQQYRYWIRADVQGEGAYALAAAANLLEDPDYNLPAENLIEFLYRENLTTGPRSEPDSAAYGLIGWSNTHPFVYYGDDNARAILGVLGAMAHMQKDDWNEEMLESILANFRTTGKNGFRGSRLNNANLHRLGWKHYWNQETINPAPHFESWMWAIYLWLYDKTGYEPLLTKSKKAIEIMMDKYPEEWHWTNGIQQERARMILPLAWLVKVEDTPEHREWLDRIVSKLLENQVESGAIMEELGGADKGKYGRTASNQEYGLHEAPLIFENGDPIADMLYTSNFAFFSLNEAAHATGNPVYFEALEKLSDFLTRIQVKSETIKDLDGAWFRAFDYERWEYWASNADAGWGAWGTLTGWTQSWIVATQVLVLQDQSYWDLTKDSKISKTFDQKSSLMLEEFK</sequence>
<dbReference type="KEGG" id="cmr:Cycma_3355"/>